<dbReference type="AlphaFoldDB" id="A0A1A9URD2"/>
<protein>
    <submittedName>
        <fullName evidence="2">SAP domain-containing protein</fullName>
    </submittedName>
</protein>
<evidence type="ECO:0000313" key="3">
    <source>
        <dbReference type="Proteomes" id="UP000078200"/>
    </source>
</evidence>
<evidence type="ECO:0000313" key="2">
    <source>
        <dbReference type="EnsemblMetazoa" id="GAUT012898-PA"/>
    </source>
</evidence>
<dbReference type="VEuPathDB" id="VectorBase:GAUT012898"/>
<proteinExistence type="predicted"/>
<organism evidence="2 3">
    <name type="scientific">Glossina austeni</name>
    <name type="common">Savannah tsetse fly</name>
    <dbReference type="NCBI Taxonomy" id="7395"/>
    <lineage>
        <taxon>Eukaryota</taxon>
        <taxon>Metazoa</taxon>
        <taxon>Ecdysozoa</taxon>
        <taxon>Arthropoda</taxon>
        <taxon>Hexapoda</taxon>
        <taxon>Insecta</taxon>
        <taxon>Pterygota</taxon>
        <taxon>Neoptera</taxon>
        <taxon>Endopterygota</taxon>
        <taxon>Diptera</taxon>
        <taxon>Brachycera</taxon>
        <taxon>Muscomorpha</taxon>
        <taxon>Hippoboscoidea</taxon>
        <taxon>Glossinidae</taxon>
        <taxon>Glossina</taxon>
    </lineage>
</organism>
<dbReference type="PROSITE" id="PS50800">
    <property type="entry name" value="SAP"/>
    <property type="match status" value="1"/>
</dbReference>
<accession>A0A1A9URD2</accession>
<dbReference type="Proteomes" id="UP000078200">
    <property type="component" value="Unassembled WGS sequence"/>
</dbReference>
<dbReference type="Pfam" id="PF02037">
    <property type="entry name" value="SAP"/>
    <property type="match status" value="1"/>
</dbReference>
<name>A0A1A9URD2_GLOAU</name>
<keyword evidence="3" id="KW-1185">Reference proteome</keyword>
<feature type="domain" description="SAP" evidence="1">
    <location>
        <begin position="8"/>
        <end position="42"/>
    </location>
</feature>
<dbReference type="InterPro" id="IPR036361">
    <property type="entry name" value="SAP_dom_sf"/>
</dbReference>
<evidence type="ECO:0000259" key="1">
    <source>
        <dbReference type="PROSITE" id="PS50800"/>
    </source>
</evidence>
<dbReference type="SUPFAM" id="SSF68906">
    <property type="entry name" value="SAP domain"/>
    <property type="match status" value="1"/>
</dbReference>
<dbReference type="InterPro" id="IPR003034">
    <property type="entry name" value="SAP_dom"/>
</dbReference>
<reference evidence="2" key="1">
    <citation type="submission" date="2020-05" db="UniProtKB">
        <authorList>
            <consortium name="EnsemblMetazoa"/>
        </authorList>
    </citation>
    <scope>IDENTIFICATION</scope>
    <source>
        <strain evidence="2">TTRI</strain>
    </source>
</reference>
<dbReference type="Gene3D" id="1.10.720.30">
    <property type="entry name" value="SAP domain"/>
    <property type="match status" value="1"/>
</dbReference>
<sequence>MNGYEMNLAEYNTSELREFLRKRNVPTTGSEAKLVDRLAKSIGMDEMEDSDEDVEAITDDAAGGNEGLQEQIDELRHTMSDLFMTSKRQNDSADTATMCNVEGVNDGNIVVPGNMGAIIKYVREGFNNYEWKMAITA</sequence>
<dbReference type="EnsemblMetazoa" id="GAUT012898-RA">
    <property type="protein sequence ID" value="GAUT012898-PA"/>
    <property type="gene ID" value="GAUT012898"/>
</dbReference>